<comment type="caution">
    <text evidence="5">The sequence shown here is derived from an EMBL/GenBank/DDBJ whole genome shotgun (WGS) entry which is preliminary data.</text>
</comment>
<feature type="domain" description="GFO/IDH/MocA-like oxidoreductase" evidence="4">
    <location>
        <begin position="128"/>
        <end position="244"/>
    </location>
</feature>
<keyword evidence="2" id="KW-0560">Oxidoreductase</keyword>
<evidence type="ECO:0000256" key="1">
    <source>
        <dbReference type="ARBA" id="ARBA00010928"/>
    </source>
</evidence>
<evidence type="ECO:0000313" key="6">
    <source>
        <dbReference type="Proteomes" id="UP000005953"/>
    </source>
</evidence>
<dbReference type="GO" id="GO:0016491">
    <property type="term" value="F:oxidoreductase activity"/>
    <property type="evidence" value="ECO:0007669"/>
    <property type="project" value="UniProtKB-KW"/>
</dbReference>
<dbReference type="Gene3D" id="3.40.50.720">
    <property type="entry name" value="NAD(P)-binding Rossmann-like Domain"/>
    <property type="match status" value="1"/>
</dbReference>
<dbReference type="RefSeq" id="WP_008043819.1">
    <property type="nucleotide sequence ID" value="NZ_CH724150.1"/>
</dbReference>
<dbReference type="STRING" id="314283.MED297_17193"/>
<dbReference type="AlphaFoldDB" id="A4BFK4"/>
<dbReference type="PANTHER" id="PTHR22604">
    <property type="entry name" value="OXIDOREDUCTASES"/>
    <property type="match status" value="1"/>
</dbReference>
<evidence type="ECO:0000259" key="4">
    <source>
        <dbReference type="Pfam" id="PF22725"/>
    </source>
</evidence>
<dbReference type="GO" id="GO:0000166">
    <property type="term" value="F:nucleotide binding"/>
    <property type="evidence" value="ECO:0007669"/>
    <property type="project" value="InterPro"/>
</dbReference>
<dbReference type="OrthoDB" id="9774191at2"/>
<dbReference type="PANTHER" id="PTHR22604:SF105">
    <property type="entry name" value="TRANS-1,2-DIHYDROBENZENE-1,2-DIOL DEHYDROGENASE"/>
    <property type="match status" value="1"/>
</dbReference>
<evidence type="ECO:0000256" key="2">
    <source>
        <dbReference type="ARBA" id="ARBA00023002"/>
    </source>
</evidence>
<dbReference type="InterPro" id="IPR036291">
    <property type="entry name" value="NAD(P)-bd_dom_sf"/>
</dbReference>
<proteinExistence type="inferred from homology"/>
<protein>
    <submittedName>
        <fullName evidence="5">Predicted dehydrogenase and related protein</fullName>
    </submittedName>
</protein>
<dbReference type="Gene3D" id="3.30.360.10">
    <property type="entry name" value="Dihydrodipicolinate Reductase, domain 2"/>
    <property type="match status" value="1"/>
</dbReference>
<reference evidence="5 6" key="1">
    <citation type="submission" date="2006-02" db="EMBL/GenBank/DDBJ databases">
        <authorList>
            <person name="Pinhassi J."/>
            <person name="Pedros-Alio C."/>
            <person name="Ferriera S."/>
            <person name="Johnson J."/>
            <person name="Kravitz S."/>
            <person name="Halpern A."/>
            <person name="Remington K."/>
            <person name="Beeson K."/>
            <person name="Tran B."/>
            <person name="Rogers Y.-H."/>
            <person name="Friedman R."/>
            <person name="Venter J.C."/>
        </authorList>
    </citation>
    <scope>NUCLEOTIDE SEQUENCE [LARGE SCALE GENOMIC DNA]</scope>
    <source>
        <strain evidence="5 6">MED297</strain>
    </source>
</reference>
<organism evidence="5 6">
    <name type="scientific">Reinekea blandensis MED297</name>
    <dbReference type="NCBI Taxonomy" id="314283"/>
    <lineage>
        <taxon>Bacteria</taxon>
        <taxon>Pseudomonadati</taxon>
        <taxon>Pseudomonadota</taxon>
        <taxon>Gammaproteobacteria</taxon>
        <taxon>Oceanospirillales</taxon>
        <taxon>Saccharospirillaceae</taxon>
        <taxon>Reinekea</taxon>
    </lineage>
</organism>
<dbReference type="InterPro" id="IPR050984">
    <property type="entry name" value="Gfo/Idh/MocA_domain"/>
</dbReference>
<evidence type="ECO:0000313" key="5">
    <source>
        <dbReference type="EMBL" id="EAR09099.1"/>
    </source>
</evidence>
<dbReference type="SUPFAM" id="SSF55347">
    <property type="entry name" value="Glyceraldehyde-3-phosphate dehydrogenase-like, C-terminal domain"/>
    <property type="match status" value="1"/>
</dbReference>
<evidence type="ECO:0000259" key="3">
    <source>
        <dbReference type="Pfam" id="PF01408"/>
    </source>
</evidence>
<sequence>MLRWGLIGPGRIARQFAEALPATHSELHAVHSSNAERAETFANTYKAPLHFTDLQAFLACEEIDVVYIANPHRFHHDSVEQVLCAGKPVLCEKPLTVTEAQAKRLTDLAKEKNVFLMEALWTRFLPAWQQTKQWIEDGRIGDIQYLQSSFGFPVPRDPNDRLLNPELAGGVLLDMGVYNVSMSQFVMQTEPDRIISDVFVGETGVDERTSVILGFGDVVSQFTCGFTTTYDNAFSIHGTTGVIRVPSMFWAATRAELHPNEGAVDVFEQPHWRNGFEYQIQEVEQCLAEGQLQSNIIPWADTLTTLRIMDTVLQRAGVRYPFLS</sequence>
<feature type="domain" description="Gfo/Idh/MocA-like oxidoreductase N-terminal" evidence="3">
    <location>
        <begin position="2"/>
        <end position="118"/>
    </location>
</feature>
<name>A4BFK4_9GAMM</name>
<accession>A4BFK4</accession>
<dbReference type="Pfam" id="PF01408">
    <property type="entry name" value="GFO_IDH_MocA"/>
    <property type="match status" value="1"/>
</dbReference>
<dbReference type="Proteomes" id="UP000005953">
    <property type="component" value="Unassembled WGS sequence"/>
</dbReference>
<comment type="similarity">
    <text evidence="1">Belongs to the Gfo/Idh/MocA family.</text>
</comment>
<dbReference type="InterPro" id="IPR000683">
    <property type="entry name" value="Gfo/Idh/MocA-like_OxRdtase_N"/>
</dbReference>
<dbReference type="HOGENOM" id="CLU_023194_7_2_6"/>
<dbReference type="EMBL" id="AAOE01000013">
    <property type="protein sequence ID" value="EAR09099.1"/>
    <property type="molecule type" value="Genomic_DNA"/>
</dbReference>
<dbReference type="SUPFAM" id="SSF51735">
    <property type="entry name" value="NAD(P)-binding Rossmann-fold domains"/>
    <property type="match status" value="1"/>
</dbReference>
<dbReference type="InterPro" id="IPR055170">
    <property type="entry name" value="GFO_IDH_MocA-like_dom"/>
</dbReference>
<dbReference type="Pfam" id="PF22725">
    <property type="entry name" value="GFO_IDH_MocA_C3"/>
    <property type="match status" value="1"/>
</dbReference>
<gene>
    <name evidence="5" type="ORF">MED297_17193</name>
</gene>
<keyword evidence="6" id="KW-1185">Reference proteome</keyword>